<protein>
    <submittedName>
        <fullName evidence="3">Transposase_22 domain-containing protein</fullName>
    </submittedName>
</protein>
<organism evidence="2 3">
    <name type="scientific">Haemonchus contortus</name>
    <name type="common">Barber pole worm</name>
    <dbReference type="NCBI Taxonomy" id="6289"/>
    <lineage>
        <taxon>Eukaryota</taxon>
        <taxon>Metazoa</taxon>
        <taxon>Ecdysozoa</taxon>
        <taxon>Nematoda</taxon>
        <taxon>Chromadorea</taxon>
        <taxon>Rhabditida</taxon>
        <taxon>Rhabditina</taxon>
        <taxon>Rhabditomorpha</taxon>
        <taxon>Strongyloidea</taxon>
        <taxon>Trichostrongylidae</taxon>
        <taxon>Haemonchus</taxon>
    </lineage>
</organism>
<dbReference type="WBParaSite" id="HCON_00149410-00001">
    <property type="protein sequence ID" value="HCON_00149410-00001"/>
    <property type="gene ID" value="HCON_00149410"/>
</dbReference>
<evidence type="ECO:0000313" key="3">
    <source>
        <dbReference type="WBParaSite" id="HCON_00149410-00001"/>
    </source>
</evidence>
<dbReference type="OMA" id="MSEVFIR"/>
<proteinExistence type="predicted"/>
<sequence>MIHALQDKIVNTISNTIEEDRKSRSIVVAGLAEEPRELPASRRQSELEDKITGILDILDVECRPQTVYRMGMYNESKNRLVKVMLPSRSHWRRVLANAHLLRQSGMSEVFIRRSMSPEEREKEAKLRQEAHERNKAANRRDWVVYKGELKKVCEMPSRQKPVNRQ</sequence>
<feature type="compositionally biased region" description="Basic and acidic residues" evidence="1">
    <location>
        <begin position="115"/>
        <end position="137"/>
    </location>
</feature>
<feature type="region of interest" description="Disordered" evidence="1">
    <location>
        <begin position="114"/>
        <end position="137"/>
    </location>
</feature>
<evidence type="ECO:0000256" key="1">
    <source>
        <dbReference type="SAM" id="MobiDB-lite"/>
    </source>
</evidence>
<accession>A0A7I4YWW4</accession>
<name>A0A7I4YWW4_HAECO</name>
<dbReference type="AlphaFoldDB" id="A0A7I4YWW4"/>
<evidence type="ECO:0000313" key="2">
    <source>
        <dbReference type="Proteomes" id="UP000025227"/>
    </source>
</evidence>
<dbReference type="OrthoDB" id="5869388at2759"/>
<reference evidence="3" key="1">
    <citation type="submission" date="2020-12" db="UniProtKB">
        <authorList>
            <consortium name="WormBaseParasite"/>
        </authorList>
    </citation>
    <scope>IDENTIFICATION</scope>
    <source>
        <strain evidence="3">MHco3</strain>
    </source>
</reference>
<keyword evidence="2" id="KW-1185">Reference proteome</keyword>
<dbReference type="Proteomes" id="UP000025227">
    <property type="component" value="Unplaced"/>
</dbReference>